<dbReference type="Pfam" id="PF13246">
    <property type="entry name" value="Cation_ATPase"/>
    <property type="match status" value="1"/>
</dbReference>
<feature type="transmembrane region" description="Helical" evidence="14">
    <location>
        <begin position="973"/>
        <end position="996"/>
    </location>
</feature>
<dbReference type="InterPro" id="IPR023214">
    <property type="entry name" value="HAD_sf"/>
</dbReference>
<evidence type="ECO:0000259" key="17">
    <source>
        <dbReference type="PROSITE" id="PS51194"/>
    </source>
</evidence>
<feature type="transmembrane region" description="Helical" evidence="14">
    <location>
        <begin position="925"/>
        <end position="945"/>
    </location>
</feature>
<dbReference type="InterPro" id="IPR023298">
    <property type="entry name" value="ATPase_P-typ_TM_dom_sf"/>
</dbReference>
<keyword evidence="8 14" id="KW-0067">ATP-binding</keyword>
<evidence type="ECO:0000256" key="5">
    <source>
        <dbReference type="ARBA" id="ARBA00022723"/>
    </source>
</evidence>
<dbReference type="Gene3D" id="1.10.3380.10">
    <property type="entry name" value="Sec63 N-terminal domain-like domain"/>
    <property type="match status" value="1"/>
</dbReference>
<evidence type="ECO:0000256" key="14">
    <source>
        <dbReference type="RuleBase" id="RU361146"/>
    </source>
</evidence>
<keyword evidence="9" id="KW-0460">Magnesium</keyword>
<accession>A0ABR4N2C2</accession>
<evidence type="ECO:0000313" key="18">
    <source>
        <dbReference type="EMBL" id="KAL2913623.1"/>
    </source>
</evidence>
<feature type="domain" description="Helicase ATP-binding" evidence="16">
    <location>
        <begin position="1426"/>
        <end position="1594"/>
    </location>
</feature>
<dbReference type="InterPro" id="IPR018303">
    <property type="entry name" value="ATPase_P-typ_P_site"/>
</dbReference>
<evidence type="ECO:0000256" key="7">
    <source>
        <dbReference type="ARBA" id="ARBA00022837"/>
    </source>
</evidence>
<evidence type="ECO:0000256" key="2">
    <source>
        <dbReference type="ARBA" id="ARBA00022448"/>
    </source>
</evidence>
<organism evidence="18 19">
    <name type="scientific">Polyrhizophydium stewartii</name>
    <dbReference type="NCBI Taxonomy" id="2732419"/>
    <lineage>
        <taxon>Eukaryota</taxon>
        <taxon>Fungi</taxon>
        <taxon>Fungi incertae sedis</taxon>
        <taxon>Chytridiomycota</taxon>
        <taxon>Chytridiomycota incertae sedis</taxon>
        <taxon>Chytridiomycetes</taxon>
        <taxon>Rhizophydiales</taxon>
        <taxon>Rhizophydiales incertae sedis</taxon>
        <taxon>Polyrhizophydium</taxon>
    </lineage>
</organism>
<dbReference type="EMBL" id="JADGIZ020000044">
    <property type="protein sequence ID" value="KAL2913623.1"/>
    <property type="molecule type" value="Genomic_DNA"/>
</dbReference>
<dbReference type="Proteomes" id="UP001527925">
    <property type="component" value="Unassembled WGS sequence"/>
</dbReference>
<keyword evidence="4 14" id="KW-0812">Transmembrane</keyword>
<dbReference type="SFLD" id="SFLDF00027">
    <property type="entry name" value="p-type_atpase"/>
    <property type="match status" value="1"/>
</dbReference>
<keyword evidence="12 14" id="KW-0406">Ion transport</keyword>
<dbReference type="InterPro" id="IPR014001">
    <property type="entry name" value="Helicase_ATP-bd"/>
</dbReference>
<evidence type="ECO:0000256" key="8">
    <source>
        <dbReference type="ARBA" id="ARBA00022840"/>
    </source>
</evidence>
<evidence type="ECO:0000256" key="4">
    <source>
        <dbReference type="ARBA" id="ARBA00022692"/>
    </source>
</evidence>
<feature type="transmembrane region" description="Helical" evidence="14">
    <location>
        <begin position="435"/>
        <end position="463"/>
    </location>
</feature>
<dbReference type="SMART" id="SM00490">
    <property type="entry name" value="HELICc"/>
    <property type="match status" value="1"/>
</dbReference>
<dbReference type="Gene3D" id="1.10.10.10">
    <property type="entry name" value="Winged helix-like DNA-binding domain superfamily/Winged helix DNA-binding domain"/>
    <property type="match status" value="1"/>
</dbReference>
<keyword evidence="10" id="KW-1278">Translocase</keyword>
<dbReference type="CDD" id="cd18795">
    <property type="entry name" value="SF2_C_Ski2"/>
    <property type="match status" value="1"/>
</dbReference>
<keyword evidence="2 14" id="KW-0813">Transport</keyword>
<dbReference type="PROSITE" id="PS51194">
    <property type="entry name" value="HELICASE_CTER"/>
    <property type="match status" value="1"/>
</dbReference>
<keyword evidence="19" id="KW-1185">Reference proteome</keyword>
<evidence type="ECO:0000256" key="11">
    <source>
        <dbReference type="ARBA" id="ARBA00022989"/>
    </source>
</evidence>
<dbReference type="Pfam" id="PF23445">
    <property type="entry name" value="WHD_SNRNP200"/>
    <property type="match status" value="1"/>
</dbReference>
<evidence type="ECO:0000256" key="12">
    <source>
        <dbReference type="ARBA" id="ARBA00023065"/>
    </source>
</evidence>
<comment type="function">
    <text evidence="14">Catalyzes the hydrolysis of ATP coupled with the transport of calcium.</text>
</comment>
<reference evidence="18 19" key="1">
    <citation type="submission" date="2023-09" db="EMBL/GenBank/DDBJ databases">
        <title>Pangenome analysis of Batrachochytrium dendrobatidis and related Chytrids.</title>
        <authorList>
            <person name="Yacoub M.N."/>
            <person name="Stajich J.E."/>
            <person name="James T.Y."/>
        </authorList>
    </citation>
    <scope>NUCLEOTIDE SEQUENCE [LARGE SCALE GENOMIC DNA]</scope>
    <source>
        <strain evidence="18 19">JEL0888</strain>
    </source>
</reference>
<dbReference type="Pfam" id="PF00122">
    <property type="entry name" value="E1-E2_ATPase"/>
    <property type="match status" value="1"/>
</dbReference>
<dbReference type="EC" id="7.2.2.10" evidence="14"/>
<dbReference type="InterPro" id="IPR027417">
    <property type="entry name" value="P-loop_NTPase"/>
</dbReference>
<dbReference type="Gene3D" id="3.40.1110.10">
    <property type="entry name" value="Calcium-transporting ATPase, cytoplasmic domain N"/>
    <property type="match status" value="1"/>
</dbReference>
<dbReference type="NCBIfam" id="TIGR01517">
    <property type="entry name" value="ATPase-IIB_Ca"/>
    <property type="match status" value="1"/>
</dbReference>
<dbReference type="PROSITE" id="PS51192">
    <property type="entry name" value="HELICASE_ATP_BIND_1"/>
    <property type="match status" value="1"/>
</dbReference>
<dbReference type="SUPFAM" id="SSF81660">
    <property type="entry name" value="Metal cation-transporting ATPase, ATP-binding domain N"/>
    <property type="match status" value="1"/>
</dbReference>
<comment type="caution">
    <text evidence="18">The sequence shown here is derived from an EMBL/GenBank/DDBJ whole genome shotgun (WGS) entry which is preliminary data.</text>
</comment>
<sequence>MAQPGLVAVVAEATHGAAGATADSASPFALDPNVLLELVDPKNPDLLARLNGVEGLASMLKTDTKRGLAVPTTQTEAVGQARLVLPVATPSSAQRGNGASTVASSERVPTRRDVEHLPAAADTENCLLGETKSSLYPVSDQKLPGKHIKGGNSIRGKLMGMSVLGVNTQNSSESDLVARRRVFGSNALPEPIEKSILQLMWEALQDRTLLVLIGAAIVEMAIGVYESRFAPEGKRDSLALVDGVAIIVAIFIVALVGSISDLQKQSQFRTLNEFGKRLSEVKVIRNGVTQAISSASIVVGDVCLIQTGDVVPADGVLIHGFNVEADESTLTGEPFAVEKDLVRDPFLLSGTNVINGVGRILVIATGVNSLNGRSLLALEVEPEETPLQEKLGRIADFIAKFAIVAAIVATVILVIAYFAINSGSLKTPYAVTEDILSLFILAVTVVVVAVPEGLPLAVTLSLAHATLQMLKDNNLVRHLSSCETMGNATTICSDKTGTLTMNKMTVVKGLIMDTPIDAKTTQAELLSRLGGNGPAGNTLVGKVLSLVMLSVNTNSSADETADKTGKIVFMGSKTEIAILNLTARLGYPYKLDRERVSILQVEPFSSDRKRMSTLASARREAALEGVFTQKDVESVETEHEKWVFVKGASEIVLASCTHYISAHGTVEALAPTKRAHFERIIAEFASGALRTICAAVRHVPSSSEASATGPLEPHHHLDDDKDLVLVAIFGILDPVRPEVPEAVQACQKAGIVVRMVTGDNVATARAIAAECGILSSDGLVMEGPAFRALSEEQMDVVLPRLQVLARSSPLDKQVLVSNLKRLGETVAVTGDGTNDAPALTAADVGFSMGVAGTEVAKEASDIVLMDDNFASLVKAVLWGRCVYDSIRKFLQFQLTVNASAVFITFISAFVTTVGPKHSPYPALSAVQLLWINLIMDTLAALALATDPPSPELLDRKPASRTESILSRDMVMQILGQGIFQIVAIMVIYCNGFAWWATSLPPEEQSSEAGVDSVTATIIFNTFVFCQVFNEINSRSITKDIDVFKNFSKNRMFIGVLVSTVLSQIIIVQFAGIAFKTRASGLGAGGWAISILVGALSLPIGCLIRLMPEFELPWWLERWQGFERLSNTGSEHVLSPIPARGLSSDAPDVATCDQSDRLAGRASATNKDKWLAAIRSTRMQLRVVKVFRAPLTDQSHTAAAETGEGRHMWQTLRSVMNASHAFTSGVRLSRVDYATLQMVDPTRPSVSHDHHDPASRDATLAQELRGCVPQDFGSRSLYCGDGRHLSGTLQELASSPSPPCDFAFPSDEDFLLELSPLQRIDHGGPIFYLDEPRNVQFQSLSAPCDEFAPTPRRKASSGVVDLCRSRPTSDPSLSKQSVGIRLQETLIPKARLPAHIRSFFPFSHFNPVQSACFTLTYESDSNAVISGSGKTVLMELAILRLLSRSGGDQSKIVYIAPTKALCSERARDWQSKFAPYGVSCQEMTGDTDYNRMAEIQRSNIIVTTPEKWDATTRKWRDQKNLLRLLRLVLLDEVHMLKEPGRGATLEAVVSRMKAVSRELCLASEQRSIRFLAISATMPNIADVAEWLRDNRDVPAELRVFGDEYRPVRLIREVIGYPNTSKLSAFAFEHSLDFRLAEVIRRYSSAKPTLIFCSTRKSTIAAADRLYEDFQLLARGGSHPFEWCRRQLAADAMPVFSDKKLAQFVAQGVAFHHGGLSLEDRRAVEAMFLSGKIAVICTTSTLAIGVNLPAHLVIIKGTSQYVNGEFRSYSDMDIEQMLGRAGRPQFDDTGVSVIMTTAERREYYLDVVSGRETIESSLHQNLIEHLNAEVVLGSIENKATALEWLNSTFLYVRIRKNPAYYKLKDCSKEASKLSAEHRLEAMFIEDLQKLHNHGFVQTDQDQSIIKPTGMTLFGSAMAKYYLMFKTVLAVVKLKSRPSLPEVAEEFERIRFHSDKAHLNALNKNQDIRFPIKGRVVTISQKVNVLLQLARALANSGILSFDDLIKAGPQRVEMLANRHPPFGTKLVTAAQSQPRLVMNVSQIQTVGSVAASRDALTLDLSVSVGVSNPLSGQFLDFRRLP</sequence>
<dbReference type="InterPro" id="IPR011545">
    <property type="entry name" value="DEAD/DEAH_box_helicase_dom"/>
</dbReference>
<evidence type="ECO:0000256" key="3">
    <source>
        <dbReference type="ARBA" id="ARBA00022568"/>
    </source>
</evidence>
<dbReference type="InterPro" id="IPR004014">
    <property type="entry name" value="ATPase_P-typ_cation-transptr_N"/>
</dbReference>
<keyword evidence="5" id="KW-0479">Metal-binding</keyword>
<comment type="caution">
    <text evidence="14">Lacks conserved residue(s) required for the propagation of feature annotation.</text>
</comment>
<dbReference type="InterPro" id="IPR023299">
    <property type="entry name" value="ATPase_P-typ_cyto_dom_N"/>
</dbReference>
<dbReference type="SMART" id="SM00487">
    <property type="entry name" value="DEXDc"/>
    <property type="match status" value="1"/>
</dbReference>
<name>A0ABR4N2C2_9FUNG</name>
<dbReference type="InterPro" id="IPR006408">
    <property type="entry name" value="P-type_ATPase_IIB"/>
</dbReference>
<dbReference type="InterPro" id="IPR006068">
    <property type="entry name" value="ATPase_P-typ_cation-transptr_C"/>
</dbReference>
<feature type="region of interest" description="Disordered" evidence="15">
    <location>
        <begin position="91"/>
        <end position="110"/>
    </location>
</feature>
<comment type="similarity">
    <text evidence="14">Belongs to the cation transport ATPase (P-type) (TC 3.A.3) family.</text>
</comment>
<dbReference type="InterPro" id="IPR008250">
    <property type="entry name" value="ATPase_P-typ_transduc_dom_A_sf"/>
</dbReference>
<feature type="domain" description="Helicase C-terminal" evidence="17">
    <location>
        <begin position="1636"/>
        <end position="1828"/>
    </location>
</feature>
<keyword evidence="3 14" id="KW-0109">Calcium transport</keyword>
<dbReference type="Gene3D" id="1.20.1110.10">
    <property type="entry name" value="Calcium-transporting ATPase, transmembrane domain"/>
    <property type="match status" value="1"/>
</dbReference>
<protein>
    <recommendedName>
        <fullName evidence="14">Calcium-transporting ATPase</fullName>
        <ecNumber evidence="14">7.2.2.10</ecNumber>
    </recommendedName>
</protein>
<dbReference type="InterPro" id="IPR001757">
    <property type="entry name" value="P_typ_ATPase"/>
</dbReference>
<dbReference type="SFLD" id="SFLDS00003">
    <property type="entry name" value="Haloacid_Dehalogenase"/>
    <property type="match status" value="1"/>
</dbReference>
<evidence type="ECO:0000256" key="6">
    <source>
        <dbReference type="ARBA" id="ARBA00022741"/>
    </source>
</evidence>
<dbReference type="SUPFAM" id="SSF81653">
    <property type="entry name" value="Calcium ATPase, transduction domain A"/>
    <property type="match status" value="1"/>
</dbReference>
<dbReference type="Gene3D" id="3.40.50.1000">
    <property type="entry name" value="HAD superfamily/HAD-like"/>
    <property type="match status" value="1"/>
</dbReference>
<dbReference type="SUPFAM" id="SSF56784">
    <property type="entry name" value="HAD-like"/>
    <property type="match status" value="1"/>
</dbReference>
<feature type="transmembrane region" description="Helical" evidence="14">
    <location>
        <begin position="1052"/>
        <end position="1074"/>
    </location>
</feature>
<feature type="transmembrane region" description="Helical" evidence="14">
    <location>
        <begin position="894"/>
        <end position="913"/>
    </location>
</feature>
<feature type="transmembrane region" description="Helical" evidence="14">
    <location>
        <begin position="397"/>
        <end position="420"/>
    </location>
</feature>
<dbReference type="Pfam" id="PF00689">
    <property type="entry name" value="Cation_ATPase_C"/>
    <property type="match status" value="1"/>
</dbReference>
<dbReference type="PRINTS" id="PR00119">
    <property type="entry name" value="CATATPASE"/>
</dbReference>
<evidence type="ECO:0000259" key="16">
    <source>
        <dbReference type="PROSITE" id="PS51192"/>
    </source>
</evidence>
<dbReference type="InterPro" id="IPR036388">
    <property type="entry name" value="WH-like_DNA-bd_sf"/>
</dbReference>
<dbReference type="Pfam" id="PF00690">
    <property type="entry name" value="Cation_ATPase_N"/>
    <property type="match status" value="1"/>
</dbReference>
<feature type="transmembrane region" description="Helical" evidence="14">
    <location>
        <begin position="237"/>
        <end position="259"/>
    </location>
</feature>
<dbReference type="PROSITE" id="PS00154">
    <property type="entry name" value="ATPASE_E1_E2"/>
    <property type="match status" value="1"/>
</dbReference>
<evidence type="ECO:0000313" key="19">
    <source>
        <dbReference type="Proteomes" id="UP001527925"/>
    </source>
</evidence>
<dbReference type="PANTHER" id="PTHR24093:SF369">
    <property type="entry name" value="CALCIUM-TRANSPORTING ATPASE"/>
    <property type="match status" value="1"/>
</dbReference>
<feature type="transmembrane region" description="Helical" evidence="14">
    <location>
        <begin position="1086"/>
        <end position="1107"/>
    </location>
</feature>
<keyword evidence="7 14" id="KW-0106">Calcium</keyword>
<evidence type="ECO:0000256" key="10">
    <source>
        <dbReference type="ARBA" id="ARBA00022967"/>
    </source>
</evidence>
<keyword evidence="11 14" id="KW-1133">Transmembrane helix</keyword>
<comment type="subcellular location">
    <subcellularLocation>
        <location evidence="1">Endomembrane system</location>
        <topology evidence="1">Multi-pass membrane protein</topology>
    </subcellularLocation>
    <subcellularLocation>
        <location evidence="14">Membrane</location>
        <topology evidence="14">Multi-pass membrane protein</topology>
    </subcellularLocation>
</comment>
<evidence type="ECO:0000256" key="9">
    <source>
        <dbReference type="ARBA" id="ARBA00022842"/>
    </source>
</evidence>
<dbReference type="NCBIfam" id="TIGR01494">
    <property type="entry name" value="ATPase_P-type"/>
    <property type="match status" value="2"/>
</dbReference>
<keyword evidence="13 14" id="KW-0472">Membrane</keyword>
<feature type="compositionally biased region" description="Polar residues" evidence="15">
    <location>
        <begin position="91"/>
        <end position="104"/>
    </location>
</feature>
<evidence type="ECO:0000256" key="13">
    <source>
        <dbReference type="ARBA" id="ARBA00023136"/>
    </source>
</evidence>
<dbReference type="Gene3D" id="3.40.50.300">
    <property type="entry name" value="P-loop containing nucleotide triphosphate hydrolases"/>
    <property type="match status" value="2"/>
</dbReference>
<proteinExistence type="inferred from homology"/>
<comment type="catalytic activity">
    <reaction evidence="14">
        <text>Ca(2+)(in) + ATP + H2O = Ca(2+)(out) + ADP + phosphate + H(+)</text>
        <dbReference type="Rhea" id="RHEA:18105"/>
        <dbReference type="ChEBI" id="CHEBI:15377"/>
        <dbReference type="ChEBI" id="CHEBI:15378"/>
        <dbReference type="ChEBI" id="CHEBI:29108"/>
        <dbReference type="ChEBI" id="CHEBI:30616"/>
        <dbReference type="ChEBI" id="CHEBI:43474"/>
        <dbReference type="ChEBI" id="CHEBI:456216"/>
        <dbReference type="EC" id="7.2.2.10"/>
    </reaction>
</comment>
<dbReference type="CDD" id="cd02081">
    <property type="entry name" value="P-type_ATPase_Ca_PMCA-like"/>
    <property type="match status" value="1"/>
</dbReference>
<dbReference type="SUPFAM" id="SSF52540">
    <property type="entry name" value="P-loop containing nucleoside triphosphate hydrolases"/>
    <property type="match status" value="1"/>
</dbReference>
<keyword evidence="6 14" id="KW-0547">Nucleotide-binding</keyword>
<dbReference type="PRINTS" id="PR00120">
    <property type="entry name" value="HATPASE"/>
</dbReference>
<dbReference type="InterPro" id="IPR001650">
    <property type="entry name" value="Helicase_C-like"/>
</dbReference>
<gene>
    <name evidence="18" type="primary">PMC1_4</name>
    <name evidence="18" type="ORF">HK105_206925</name>
</gene>
<evidence type="ECO:0000256" key="1">
    <source>
        <dbReference type="ARBA" id="ARBA00004127"/>
    </source>
</evidence>
<dbReference type="SUPFAM" id="SSF81665">
    <property type="entry name" value="Calcium ATPase, transmembrane domain M"/>
    <property type="match status" value="1"/>
</dbReference>
<dbReference type="InterPro" id="IPR059000">
    <property type="entry name" value="ATPase_P-type_domA"/>
</dbReference>
<dbReference type="InterPro" id="IPR036412">
    <property type="entry name" value="HAD-like_sf"/>
</dbReference>
<dbReference type="Pfam" id="PF00271">
    <property type="entry name" value="Helicase_C"/>
    <property type="match status" value="1"/>
</dbReference>
<dbReference type="Gene3D" id="2.70.150.10">
    <property type="entry name" value="Calcium-transporting ATPase, cytoplasmic transduction domain A"/>
    <property type="match status" value="1"/>
</dbReference>
<dbReference type="InterPro" id="IPR057842">
    <property type="entry name" value="WH_MER3"/>
</dbReference>
<dbReference type="SFLD" id="SFLDG00002">
    <property type="entry name" value="C1.7:_P-type_atpase_like"/>
    <property type="match status" value="1"/>
</dbReference>
<dbReference type="InterPro" id="IPR044492">
    <property type="entry name" value="P_typ_ATPase_HD_dom"/>
</dbReference>
<dbReference type="PANTHER" id="PTHR24093">
    <property type="entry name" value="CATION TRANSPORTING ATPASE"/>
    <property type="match status" value="1"/>
</dbReference>
<dbReference type="Pfam" id="PF00270">
    <property type="entry name" value="DEAD"/>
    <property type="match status" value="1"/>
</dbReference>
<evidence type="ECO:0000256" key="15">
    <source>
        <dbReference type="SAM" id="MobiDB-lite"/>
    </source>
</evidence>